<dbReference type="Proteomes" id="UP000029228">
    <property type="component" value="Unassembled WGS sequence"/>
</dbReference>
<dbReference type="EMBL" id="BBMR01000004">
    <property type="protein sequence ID" value="GAL19327.1"/>
    <property type="molecule type" value="Genomic_DNA"/>
</dbReference>
<gene>
    <name evidence="1" type="ORF">JCM19235_683</name>
</gene>
<accession>A0A090SIN9</accession>
<evidence type="ECO:0000313" key="2">
    <source>
        <dbReference type="Proteomes" id="UP000029228"/>
    </source>
</evidence>
<name>A0A090SIN9_9VIBR</name>
<proteinExistence type="predicted"/>
<reference evidence="1 2" key="1">
    <citation type="submission" date="2014-09" db="EMBL/GenBank/DDBJ databases">
        <title>Vibrio maritimus JCM 19235. (C45) whole genome shotgun sequence.</title>
        <authorList>
            <person name="Sawabe T."/>
            <person name="Meirelles P."/>
            <person name="Nakanishi M."/>
            <person name="Sayaka M."/>
            <person name="Hattori M."/>
            <person name="Ohkuma M."/>
        </authorList>
    </citation>
    <scope>NUCLEOTIDE SEQUENCE [LARGE SCALE GENOMIC DNA]</scope>
    <source>
        <strain evidence="2">JCM19235</strain>
    </source>
</reference>
<evidence type="ECO:0000313" key="1">
    <source>
        <dbReference type="EMBL" id="GAL19327.1"/>
    </source>
</evidence>
<sequence length="52" mass="6052">MHKTPIKNQERLSKRSAYSRIKVGFFTLKTVPSLSVNKADINKYYGLSMYLQ</sequence>
<dbReference type="AlphaFoldDB" id="A0A090SIN9"/>
<reference evidence="1 2" key="2">
    <citation type="submission" date="2014-09" db="EMBL/GenBank/DDBJ databases">
        <authorList>
            <consortium name="NBRP consortium"/>
            <person name="Sawabe T."/>
            <person name="Meirelles P."/>
            <person name="Nakanishi M."/>
            <person name="Sayaka M."/>
            <person name="Hattori M."/>
            <person name="Ohkuma M."/>
        </authorList>
    </citation>
    <scope>NUCLEOTIDE SEQUENCE [LARGE SCALE GENOMIC DNA]</scope>
    <source>
        <strain evidence="2">JCM19235</strain>
    </source>
</reference>
<comment type="caution">
    <text evidence="1">The sequence shown here is derived from an EMBL/GenBank/DDBJ whole genome shotgun (WGS) entry which is preliminary data.</text>
</comment>
<keyword evidence="2" id="KW-1185">Reference proteome</keyword>
<organism evidence="1 2">
    <name type="scientific">Vibrio maritimus</name>
    <dbReference type="NCBI Taxonomy" id="990268"/>
    <lineage>
        <taxon>Bacteria</taxon>
        <taxon>Pseudomonadati</taxon>
        <taxon>Pseudomonadota</taxon>
        <taxon>Gammaproteobacteria</taxon>
        <taxon>Vibrionales</taxon>
        <taxon>Vibrionaceae</taxon>
        <taxon>Vibrio</taxon>
    </lineage>
</organism>
<protein>
    <submittedName>
        <fullName evidence="1">Uncharacterized protein</fullName>
    </submittedName>
</protein>